<evidence type="ECO:0000259" key="8">
    <source>
        <dbReference type="PROSITE" id="PS51740"/>
    </source>
</evidence>
<comment type="subunit">
    <text evidence="7">Forms oligomers.</text>
</comment>
<accession>A0A6M1U0X2</accession>
<dbReference type="NCBIfam" id="NF001476">
    <property type="entry name" value="PRK00326.2-2"/>
    <property type="match status" value="1"/>
</dbReference>
<comment type="caution">
    <text evidence="9">The sequence shown here is derived from an EMBL/GenBank/DDBJ whole genome shotgun (WGS) entry which is preliminary data.</text>
</comment>
<keyword evidence="3" id="KW-0677">Repeat</keyword>
<proteinExistence type="inferred from homology"/>
<feature type="domain" description="SpoVT-AbrB" evidence="8">
    <location>
        <begin position="89"/>
        <end position="136"/>
    </location>
</feature>
<dbReference type="Gene3D" id="3.40.1550.20">
    <property type="entry name" value="Transcriptional regulator MraZ domain"/>
    <property type="match status" value="1"/>
</dbReference>
<keyword evidence="2 7" id="KW-0963">Cytoplasm</keyword>
<sequence>MSEAFRGEFTQKVDGKARVSIPAAFRRVLEAGDPDSTRKRIVIVYGDERRKYAECYTVAGAQRLEAMIRRLPLGSMQRRVLERNMITLSVTVEIDDDGRIVLPPKVREKTGLQSADATEAVMAGALDTFQIWKSETYEAEIRRAAEEELAALPADMDILSLLGGDVPEV</sequence>
<dbReference type="InterPro" id="IPR003444">
    <property type="entry name" value="MraZ"/>
</dbReference>
<evidence type="ECO:0000256" key="1">
    <source>
        <dbReference type="ARBA" id="ARBA00013860"/>
    </source>
</evidence>
<dbReference type="GO" id="GO:0009295">
    <property type="term" value="C:nucleoid"/>
    <property type="evidence" value="ECO:0007669"/>
    <property type="project" value="UniProtKB-SubCell"/>
</dbReference>
<dbReference type="GO" id="GO:0000976">
    <property type="term" value="F:transcription cis-regulatory region binding"/>
    <property type="evidence" value="ECO:0007669"/>
    <property type="project" value="TreeGrafter"/>
</dbReference>
<dbReference type="InterPro" id="IPR038619">
    <property type="entry name" value="MraZ_sf"/>
</dbReference>
<reference evidence="9 10" key="1">
    <citation type="submission" date="2020-02" db="EMBL/GenBank/DDBJ databases">
        <title>Rhodobacter translucens sp. nov., a novel bacterium isolated from activated sludge.</title>
        <authorList>
            <person name="Liu J."/>
        </authorList>
    </citation>
    <scope>NUCLEOTIDE SEQUENCE [LARGE SCALE GENOMIC DNA]</scope>
    <source>
        <strain evidence="9 10">HX-7-19</strain>
    </source>
</reference>
<dbReference type="RefSeq" id="WP_165049248.1">
    <property type="nucleotide sequence ID" value="NZ_JAALFE010000007.1"/>
</dbReference>
<dbReference type="InterPro" id="IPR037914">
    <property type="entry name" value="SpoVT-AbrB_sf"/>
</dbReference>
<dbReference type="GO" id="GO:0005737">
    <property type="term" value="C:cytoplasm"/>
    <property type="evidence" value="ECO:0007669"/>
    <property type="project" value="UniProtKB-UniRule"/>
</dbReference>
<name>A0A6M1U0X2_9RHOB</name>
<evidence type="ECO:0000256" key="6">
    <source>
        <dbReference type="ARBA" id="ARBA00023163"/>
    </source>
</evidence>
<dbReference type="CDD" id="cd16321">
    <property type="entry name" value="MraZ_C"/>
    <property type="match status" value="1"/>
</dbReference>
<gene>
    <name evidence="7 9" type="primary">mraZ</name>
    <name evidence="9" type="ORF">G5V65_09250</name>
</gene>
<evidence type="ECO:0000256" key="5">
    <source>
        <dbReference type="ARBA" id="ARBA00023125"/>
    </source>
</evidence>
<organism evidence="9 10">
    <name type="scientific">Paragemmobacter kunshanensis</name>
    <dbReference type="NCBI Taxonomy" id="2583234"/>
    <lineage>
        <taxon>Bacteria</taxon>
        <taxon>Pseudomonadati</taxon>
        <taxon>Pseudomonadota</taxon>
        <taxon>Alphaproteobacteria</taxon>
        <taxon>Rhodobacterales</taxon>
        <taxon>Paracoccaceae</taxon>
        <taxon>Paragemmobacter</taxon>
    </lineage>
</organism>
<dbReference type="HAMAP" id="MF_01008">
    <property type="entry name" value="MraZ"/>
    <property type="match status" value="1"/>
</dbReference>
<evidence type="ECO:0000256" key="7">
    <source>
        <dbReference type="HAMAP-Rule" id="MF_01008"/>
    </source>
</evidence>
<keyword evidence="6 7" id="KW-0804">Transcription</keyword>
<dbReference type="CDD" id="cd16320">
    <property type="entry name" value="MraZ_N"/>
    <property type="match status" value="1"/>
</dbReference>
<dbReference type="Proteomes" id="UP000474758">
    <property type="component" value="Unassembled WGS sequence"/>
</dbReference>
<dbReference type="GO" id="GO:0003700">
    <property type="term" value="F:DNA-binding transcription factor activity"/>
    <property type="evidence" value="ECO:0007669"/>
    <property type="project" value="UniProtKB-UniRule"/>
</dbReference>
<evidence type="ECO:0000256" key="2">
    <source>
        <dbReference type="ARBA" id="ARBA00022490"/>
    </source>
</evidence>
<dbReference type="InterPro" id="IPR035644">
    <property type="entry name" value="MraZ_C"/>
</dbReference>
<evidence type="ECO:0000256" key="3">
    <source>
        <dbReference type="ARBA" id="ARBA00022737"/>
    </source>
</evidence>
<keyword evidence="4 7" id="KW-0805">Transcription regulation</keyword>
<dbReference type="Pfam" id="PF02381">
    <property type="entry name" value="MraZ"/>
    <property type="match status" value="1"/>
</dbReference>
<evidence type="ECO:0000313" key="10">
    <source>
        <dbReference type="Proteomes" id="UP000474758"/>
    </source>
</evidence>
<feature type="domain" description="SpoVT-AbrB" evidence="8">
    <location>
        <begin position="8"/>
        <end position="56"/>
    </location>
</feature>
<dbReference type="GO" id="GO:2000143">
    <property type="term" value="P:negative regulation of DNA-templated transcription initiation"/>
    <property type="evidence" value="ECO:0007669"/>
    <property type="project" value="TreeGrafter"/>
</dbReference>
<protein>
    <recommendedName>
        <fullName evidence="1 7">Transcriptional regulator MraZ</fullName>
    </recommendedName>
</protein>
<dbReference type="PANTHER" id="PTHR34701">
    <property type="entry name" value="TRANSCRIPTIONAL REGULATOR MRAZ"/>
    <property type="match status" value="1"/>
</dbReference>
<keyword evidence="5 7" id="KW-0238">DNA-binding</keyword>
<comment type="similarity">
    <text evidence="7">Belongs to the MraZ family.</text>
</comment>
<dbReference type="InterPro" id="IPR035642">
    <property type="entry name" value="MraZ_N"/>
</dbReference>
<dbReference type="SUPFAM" id="SSF89447">
    <property type="entry name" value="AbrB/MazE/MraZ-like"/>
    <property type="match status" value="1"/>
</dbReference>
<keyword evidence="10" id="KW-1185">Reference proteome</keyword>
<comment type="subcellular location">
    <subcellularLocation>
        <location evidence="7">Cytoplasm</location>
        <location evidence="7">Nucleoid</location>
    </subcellularLocation>
</comment>
<dbReference type="InterPro" id="IPR020603">
    <property type="entry name" value="MraZ_dom"/>
</dbReference>
<dbReference type="AlphaFoldDB" id="A0A6M1U0X2"/>
<evidence type="ECO:0000313" key="9">
    <source>
        <dbReference type="EMBL" id="NGQ91084.1"/>
    </source>
</evidence>
<dbReference type="EMBL" id="JAALFE010000007">
    <property type="protein sequence ID" value="NGQ91084.1"/>
    <property type="molecule type" value="Genomic_DNA"/>
</dbReference>
<dbReference type="InterPro" id="IPR007159">
    <property type="entry name" value="SpoVT-AbrB_dom"/>
</dbReference>
<dbReference type="PANTHER" id="PTHR34701:SF1">
    <property type="entry name" value="TRANSCRIPTIONAL REGULATOR MRAZ"/>
    <property type="match status" value="1"/>
</dbReference>
<dbReference type="PROSITE" id="PS51740">
    <property type="entry name" value="SPOVT_ABRB"/>
    <property type="match status" value="2"/>
</dbReference>
<evidence type="ECO:0000256" key="4">
    <source>
        <dbReference type="ARBA" id="ARBA00023015"/>
    </source>
</evidence>